<dbReference type="InterPro" id="IPR000801">
    <property type="entry name" value="Esterase-like"/>
</dbReference>
<dbReference type="InterPro" id="IPR029058">
    <property type="entry name" value="AB_hydrolase_fold"/>
</dbReference>
<dbReference type="PANTHER" id="PTHR40841:SF2">
    <property type="entry name" value="SIDEROPHORE-DEGRADING ESTERASE (EUROFUNG)"/>
    <property type="match status" value="1"/>
</dbReference>
<evidence type="ECO:0000313" key="3">
    <source>
        <dbReference type="EMBL" id="QDS74378.1"/>
    </source>
</evidence>
<dbReference type="OrthoDB" id="446683at2759"/>
<dbReference type="AlphaFoldDB" id="A0A517LFG1"/>
<sequence>MTIRQRIMTRGIRELERASGPNTCQYVTHTARGDFLIQVAWPLNWSDTGVPPPNDGTPQTLFVTDGNAYFYTAVDIARRMQYLNNTRTVVVGIGYPITHAVYDFRRGPDLTPASPDGKYEMPLDRNGNPRTDISFGKAKEHLDFIEHEVMEYVYNTLLPVPELKNGRKALYGHSYGGIFALYALFTHPTLFNTFIAASPIVRWNRHFLVTYLEPPFREKKGTPSPQPSLIMTHGHCQQDITRQPGESDEKFRKRLGIAEGEPMREGVLAMASRLVESGKLNHVLTHQFPDEDHGGAAVTGLQMGIMKFLRGDI</sequence>
<reference evidence="3 4" key="1">
    <citation type="submission" date="2019-07" db="EMBL/GenBank/DDBJ databases">
        <title>Finished genome of Venturia effusa.</title>
        <authorList>
            <person name="Young C.A."/>
            <person name="Cox M.P."/>
            <person name="Ganley A.R.D."/>
            <person name="David W.J."/>
        </authorList>
    </citation>
    <scope>NUCLEOTIDE SEQUENCE [LARGE SCALE GENOMIC DNA]</scope>
    <source>
        <strain evidence="4">albino</strain>
    </source>
</reference>
<dbReference type="InterPro" id="IPR052558">
    <property type="entry name" value="Siderophore_Hydrolase_D"/>
</dbReference>
<organism evidence="3 4">
    <name type="scientific">Venturia effusa</name>
    <dbReference type="NCBI Taxonomy" id="50376"/>
    <lineage>
        <taxon>Eukaryota</taxon>
        <taxon>Fungi</taxon>
        <taxon>Dikarya</taxon>
        <taxon>Ascomycota</taxon>
        <taxon>Pezizomycotina</taxon>
        <taxon>Dothideomycetes</taxon>
        <taxon>Pleosporomycetidae</taxon>
        <taxon>Venturiales</taxon>
        <taxon>Venturiaceae</taxon>
        <taxon>Venturia</taxon>
    </lineage>
</organism>
<evidence type="ECO:0000256" key="2">
    <source>
        <dbReference type="ARBA" id="ARBA00022801"/>
    </source>
</evidence>
<evidence type="ECO:0000313" key="4">
    <source>
        <dbReference type="Proteomes" id="UP000316270"/>
    </source>
</evidence>
<dbReference type="PANTHER" id="PTHR40841">
    <property type="entry name" value="SIDEROPHORE TRIACETYLFUSARININE C ESTERASE"/>
    <property type="match status" value="1"/>
</dbReference>
<gene>
    <name evidence="3" type="ORF">FKW77_005189</name>
</gene>
<proteinExistence type="inferred from homology"/>
<dbReference type="Proteomes" id="UP000316270">
    <property type="component" value="Chromosome 11"/>
</dbReference>
<evidence type="ECO:0008006" key="5">
    <source>
        <dbReference type="Google" id="ProtNLM"/>
    </source>
</evidence>
<protein>
    <recommendedName>
        <fullName evidence="5">Ferri-bacillibactin esterase BesA</fullName>
    </recommendedName>
</protein>
<dbReference type="Gene3D" id="3.40.50.1820">
    <property type="entry name" value="alpha/beta hydrolase"/>
    <property type="match status" value="1"/>
</dbReference>
<keyword evidence="4" id="KW-1185">Reference proteome</keyword>
<accession>A0A517LFG1</accession>
<comment type="similarity">
    <text evidence="1">Belongs to the esterase D family.</text>
</comment>
<name>A0A517LFG1_9PEZI</name>
<dbReference type="Pfam" id="PF00756">
    <property type="entry name" value="Esterase"/>
    <property type="match status" value="1"/>
</dbReference>
<keyword evidence="2" id="KW-0378">Hydrolase</keyword>
<evidence type="ECO:0000256" key="1">
    <source>
        <dbReference type="ARBA" id="ARBA00005622"/>
    </source>
</evidence>
<dbReference type="EMBL" id="CP042195">
    <property type="protein sequence ID" value="QDS74378.1"/>
    <property type="molecule type" value="Genomic_DNA"/>
</dbReference>
<dbReference type="SUPFAM" id="SSF53474">
    <property type="entry name" value="alpha/beta-Hydrolases"/>
    <property type="match status" value="1"/>
</dbReference>
<dbReference type="GO" id="GO:0016788">
    <property type="term" value="F:hydrolase activity, acting on ester bonds"/>
    <property type="evidence" value="ECO:0007669"/>
    <property type="project" value="TreeGrafter"/>
</dbReference>